<organism evidence="4 5">
    <name type="scientific">Albidovulum salinarum</name>
    <dbReference type="NCBI Taxonomy" id="2984153"/>
    <lineage>
        <taxon>Bacteria</taxon>
        <taxon>Pseudomonadati</taxon>
        <taxon>Pseudomonadota</taxon>
        <taxon>Alphaproteobacteria</taxon>
        <taxon>Rhodobacterales</taxon>
        <taxon>Paracoccaceae</taxon>
        <taxon>Albidovulum</taxon>
    </lineage>
</organism>
<dbReference type="PANTHER" id="PTHR35807">
    <property type="entry name" value="TRANSCRIPTIONAL REGULATOR REDD-RELATED"/>
    <property type="match status" value="1"/>
</dbReference>
<keyword evidence="2" id="KW-0804">Transcription</keyword>
<dbReference type="SMART" id="SM01043">
    <property type="entry name" value="BTAD"/>
    <property type="match status" value="1"/>
</dbReference>
<accession>A0ABT2X0M2</accession>
<dbReference type="SUPFAM" id="SSF48452">
    <property type="entry name" value="TPR-like"/>
    <property type="match status" value="3"/>
</dbReference>
<proteinExistence type="predicted"/>
<sequence length="654" mass="70255">MAAATLSILGGFALTDTAGGDCAPAGAKPRALLAALALAPDGRLGHDQIAALLWSDRAAPQARDSLKHALAGLRRALDALAPGLIDSDRQSVRLDLARLEVDAVAFRRLAVTEDETGWTEGLALYRGDLLDGIAVRDPAFDDWLRQGRLEFRATAESIAARLMAAAEAKGDEEATRSTAMRLLGLDPLREEAVRALMRLHAAQGERAAALRLFAELRDRLAEEMQTEPDSDTVALEAEIRTGAGRAPGAAAPYPPLPDRPSIAVLPFANLSGDPDQDYFADGIVEEIITALSRIRWLFVIARSSSFTYRGRAIDVKQIAREQGVRYVLEGSLRRAADQVRITARLVDAGTGLQLWADGFDGVMSDIFDLQGRITARVVGEIAPRIEEAEIDRATQKPTARLDAYDYYLRGLSSVHLWTRDGNATAIAMFGEAVKRDPDFAAAYGMAVRCHSQRKACGWVTDPAAEKRAVRDLAARAIATGGGDAVALATAGLGLAFVCGDIGGGGSLIARGLELNPNLAMAWGFSGWINAWAGRPEEAIADLSRAIRLSPHDPHAATTHGAMACTHFFAGRDEEAVHWAQSSIRLRPSYQVAHCILAAALARSGRVKDARQVVERLRLSDPGLRITTLLEAYPFQRPRDAARLRDGLAVAGLPE</sequence>
<dbReference type="Gene3D" id="3.40.50.10070">
    <property type="entry name" value="TolB, N-terminal domain"/>
    <property type="match status" value="1"/>
</dbReference>
<dbReference type="InterPro" id="IPR016032">
    <property type="entry name" value="Sig_transdc_resp-reg_C-effctor"/>
</dbReference>
<dbReference type="InterPro" id="IPR005158">
    <property type="entry name" value="BTAD"/>
</dbReference>
<evidence type="ECO:0000259" key="3">
    <source>
        <dbReference type="SMART" id="SM01043"/>
    </source>
</evidence>
<dbReference type="Gene3D" id="1.25.40.10">
    <property type="entry name" value="Tetratricopeptide repeat domain"/>
    <property type="match status" value="2"/>
</dbReference>
<dbReference type="InterPro" id="IPR036388">
    <property type="entry name" value="WH-like_DNA-bd_sf"/>
</dbReference>
<comment type="caution">
    <text evidence="4">The sequence shown here is derived from an EMBL/GenBank/DDBJ whole genome shotgun (WGS) entry which is preliminary data.</text>
</comment>
<evidence type="ECO:0000313" key="4">
    <source>
        <dbReference type="EMBL" id="MCU9847461.1"/>
    </source>
</evidence>
<dbReference type="EMBL" id="JAOVQO010000004">
    <property type="protein sequence ID" value="MCU9847461.1"/>
    <property type="molecule type" value="Genomic_DNA"/>
</dbReference>
<gene>
    <name evidence="4" type="ORF">OEZ60_05530</name>
</gene>
<keyword evidence="5" id="KW-1185">Reference proteome</keyword>
<reference evidence="4 5" key="1">
    <citation type="submission" date="2022-10" db="EMBL/GenBank/DDBJ databases">
        <title>Defluviimonas sp. nov., isolated from ocean surface sediments.</title>
        <authorList>
            <person name="He W."/>
            <person name="Wang L."/>
            <person name="Zhang D.-F."/>
        </authorList>
    </citation>
    <scope>NUCLEOTIDE SEQUENCE [LARGE SCALE GENOMIC DNA]</scope>
    <source>
        <strain evidence="4 5">WL0024</strain>
    </source>
</reference>
<dbReference type="InterPro" id="IPR019734">
    <property type="entry name" value="TPR_rpt"/>
</dbReference>
<keyword evidence="1" id="KW-0805">Transcription regulation</keyword>
<evidence type="ECO:0000256" key="2">
    <source>
        <dbReference type="ARBA" id="ARBA00023163"/>
    </source>
</evidence>
<name>A0ABT2X0M2_9RHOB</name>
<dbReference type="InterPro" id="IPR051677">
    <property type="entry name" value="AfsR-DnrI-RedD_regulator"/>
</dbReference>
<dbReference type="SMART" id="SM00028">
    <property type="entry name" value="TPR"/>
    <property type="match status" value="2"/>
</dbReference>
<dbReference type="Proteomes" id="UP001209535">
    <property type="component" value="Unassembled WGS sequence"/>
</dbReference>
<evidence type="ECO:0000256" key="1">
    <source>
        <dbReference type="ARBA" id="ARBA00023015"/>
    </source>
</evidence>
<evidence type="ECO:0000313" key="5">
    <source>
        <dbReference type="Proteomes" id="UP001209535"/>
    </source>
</evidence>
<dbReference type="RefSeq" id="WP_263334015.1">
    <property type="nucleotide sequence ID" value="NZ_JAOVQO010000004.1"/>
</dbReference>
<dbReference type="Gene3D" id="1.10.10.10">
    <property type="entry name" value="Winged helix-like DNA-binding domain superfamily/Winged helix DNA-binding domain"/>
    <property type="match status" value="1"/>
</dbReference>
<dbReference type="SUPFAM" id="SSF46894">
    <property type="entry name" value="C-terminal effector domain of the bipartite response regulators"/>
    <property type="match status" value="1"/>
</dbReference>
<dbReference type="PANTHER" id="PTHR35807:SF1">
    <property type="entry name" value="TRANSCRIPTIONAL REGULATOR REDD"/>
    <property type="match status" value="1"/>
</dbReference>
<dbReference type="InterPro" id="IPR011990">
    <property type="entry name" value="TPR-like_helical_dom_sf"/>
</dbReference>
<protein>
    <recommendedName>
        <fullName evidence="3">Bacterial transcriptional activator domain-containing protein</fullName>
    </recommendedName>
</protein>
<dbReference type="Pfam" id="PF03704">
    <property type="entry name" value="BTAD"/>
    <property type="match status" value="1"/>
</dbReference>
<feature type="domain" description="Bacterial transcriptional activator" evidence="3">
    <location>
        <begin position="101"/>
        <end position="240"/>
    </location>
</feature>